<proteinExistence type="predicted"/>
<accession>A0ABD1N8U9</accession>
<evidence type="ECO:0000313" key="2">
    <source>
        <dbReference type="Proteomes" id="UP001603857"/>
    </source>
</evidence>
<comment type="caution">
    <text evidence="1">The sequence shown here is derived from an EMBL/GenBank/DDBJ whole genome shotgun (WGS) entry which is preliminary data.</text>
</comment>
<name>A0ABD1N8U9_9FABA</name>
<dbReference type="EMBL" id="JBGMDY010000002">
    <property type="protein sequence ID" value="KAL2344500.1"/>
    <property type="molecule type" value="Genomic_DNA"/>
</dbReference>
<reference evidence="1 2" key="1">
    <citation type="submission" date="2024-08" db="EMBL/GenBank/DDBJ databases">
        <title>Insights into the chromosomal genome structure of Flemingia macrophylla.</title>
        <authorList>
            <person name="Ding Y."/>
            <person name="Zhao Y."/>
            <person name="Bi W."/>
            <person name="Wu M."/>
            <person name="Zhao G."/>
            <person name="Gong Y."/>
            <person name="Li W."/>
            <person name="Zhang P."/>
        </authorList>
    </citation>
    <scope>NUCLEOTIDE SEQUENCE [LARGE SCALE GENOMIC DNA]</scope>
    <source>
        <strain evidence="1">DYQJB</strain>
        <tissue evidence="1">Leaf</tissue>
    </source>
</reference>
<evidence type="ECO:0000313" key="1">
    <source>
        <dbReference type="EMBL" id="KAL2344500.1"/>
    </source>
</evidence>
<protein>
    <recommendedName>
        <fullName evidence="3">AP2/ERF domain-containing protein</fullName>
    </recommendedName>
</protein>
<dbReference type="Proteomes" id="UP001603857">
    <property type="component" value="Unassembled WGS sequence"/>
</dbReference>
<dbReference type="AlphaFoldDB" id="A0ABD1N8U9"/>
<gene>
    <name evidence="1" type="ORF">Fmac_005785</name>
</gene>
<evidence type="ECO:0008006" key="3">
    <source>
        <dbReference type="Google" id="ProtNLM"/>
    </source>
</evidence>
<sequence>MLIVVDVASRRNNKICSFIESSMAFFLARVIGPLKMSPSSASSSASTVDIGGLEGLKHIYGIKGTWNSTQKKKRKQAYNDEEVAVKAYDLAALKY</sequence>
<organism evidence="1 2">
    <name type="scientific">Flemingia macrophylla</name>
    <dbReference type="NCBI Taxonomy" id="520843"/>
    <lineage>
        <taxon>Eukaryota</taxon>
        <taxon>Viridiplantae</taxon>
        <taxon>Streptophyta</taxon>
        <taxon>Embryophyta</taxon>
        <taxon>Tracheophyta</taxon>
        <taxon>Spermatophyta</taxon>
        <taxon>Magnoliopsida</taxon>
        <taxon>eudicotyledons</taxon>
        <taxon>Gunneridae</taxon>
        <taxon>Pentapetalae</taxon>
        <taxon>rosids</taxon>
        <taxon>fabids</taxon>
        <taxon>Fabales</taxon>
        <taxon>Fabaceae</taxon>
        <taxon>Papilionoideae</taxon>
        <taxon>50 kb inversion clade</taxon>
        <taxon>NPAAA clade</taxon>
        <taxon>indigoferoid/millettioid clade</taxon>
        <taxon>Phaseoleae</taxon>
        <taxon>Flemingia</taxon>
    </lineage>
</organism>
<keyword evidence="2" id="KW-1185">Reference proteome</keyword>